<dbReference type="InterPro" id="IPR000160">
    <property type="entry name" value="GGDEF_dom"/>
</dbReference>
<dbReference type="PROSITE" id="PS50887">
    <property type="entry name" value="GGDEF"/>
    <property type="match status" value="1"/>
</dbReference>
<gene>
    <name evidence="4" type="ORF">DESAMIL20_1423</name>
</gene>
<organism evidence="4 5">
    <name type="scientific">Desulfurella amilsii</name>
    <dbReference type="NCBI Taxonomy" id="1562698"/>
    <lineage>
        <taxon>Bacteria</taxon>
        <taxon>Pseudomonadati</taxon>
        <taxon>Campylobacterota</taxon>
        <taxon>Desulfurellia</taxon>
        <taxon>Desulfurellales</taxon>
        <taxon>Desulfurellaceae</taxon>
        <taxon>Desulfurella</taxon>
    </lineage>
</organism>
<comment type="caution">
    <text evidence="4">The sequence shown here is derived from an EMBL/GenBank/DDBJ whole genome shotgun (WGS) entry which is preliminary data.</text>
</comment>
<dbReference type="OrthoDB" id="9790367at2"/>
<dbReference type="STRING" id="1562698.DESAMIL20_1423"/>
<dbReference type="PANTHER" id="PTHR45138">
    <property type="entry name" value="REGULATORY COMPONENTS OF SENSORY TRANSDUCTION SYSTEM"/>
    <property type="match status" value="1"/>
</dbReference>
<comment type="catalytic activity">
    <reaction evidence="2">
        <text>2 GTP = 3',3'-c-di-GMP + 2 diphosphate</text>
        <dbReference type="Rhea" id="RHEA:24898"/>
        <dbReference type="ChEBI" id="CHEBI:33019"/>
        <dbReference type="ChEBI" id="CHEBI:37565"/>
        <dbReference type="ChEBI" id="CHEBI:58805"/>
        <dbReference type="EC" id="2.7.7.65"/>
    </reaction>
</comment>
<dbReference type="EC" id="2.7.7.65" evidence="1"/>
<dbReference type="InterPro" id="IPR043128">
    <property type="entry name" value="Rev_trsase/Diguanyl_cyclase"/>
</dbReference>
<reference evidence="4 5" key="1">
    <citation type="journal article" date="2017" name="Front. Microbiol.">
        <title>Genome Sequence of Desulfurella amilsii Strain TR1 and Comparative Genomics of Desulfurellaceae Family.</title>
        <authorList>
            <person name="Florentino A.P."/>
            <person name="Stams A.J."/>
            <person name="Sanchez-Andrea I."/>
        </authorList>
    </citation>
    <scope>NUCLEOTIDE SEQUENCE [LARGE SCALE GENOMIC DNA]</scope>
    <source>
        <strain evidence="4 5">TR1</strain>
    </source>
</reference>
<dbReference type="NCBIfam" id="TIGR00254">
    <property type="entry name" value="GGDEF"/>
    <property type="match status" value="1"/>
</dbReference>
<dbReference type="EMBL" id="MDSU01000018">
    <property type="protein sequence ID" value="OSS41870.1"/>
    <property type="molecule type" value="Genomic_DNA"/>
</dbReference>
<evidence type="ECO:0000256" key="2">
    <source>
        <dbReference type="ARBA" id="ARBA00034247"/>
    </source>
</evidence>
<protein>
    <recommendedName>
        <fullName evidence="1">diguanylate cyclase</fullName>
        <ecNumber evidence="1">2.7.7.65</ecNumber>
    </recommendedName>
</protein>
<dbReference type="SUPFAM" id="SSF55073">
    <property type="entry name" value="Nucleotide cyclase"/>
    <property type="match status" value="1"/>
</dbReference>
<dbReference type="Proteomes" id="UP000194141">
    <property type="component" value="Unassembled WGS sequence"/>
</dbReference>
<dbReference type="SMART" id="SM00267">
    <property type="entry name" value="GGDEF"/>
    <property type="match status" value="1"/>
</dbReference>
<dbReference type="CDD" id="cd01949">
    <property type="entry name" value="GGDEF"/>
    <property type="match status" value="1"/>
</dbReference>
<sequence length="196" mass="22882">MQKQEGIYVQFLNKICNKIGKTGIKNIEQQYATILDNLINMTYKDHLTKLFNRRYFEEELEKEMHRFERYGYIFSLCMMDINGFKQINDTHGHLKGDEILKDFADILRKNSRTSDILCRWGGDEFAVILPHTTFSKIEPYIKKILSALKTPEDGILINTAIGATSIRLNDDKDSLLKRADEALYKAKKDESLFYIL</sequence>
<evidence type="ECO:0000259" key="3">
    <source>
        <dbReference type="PROSITE" id="PS50887"/>
    </source>
</evidence>
<accession>A0A1X4XWF7</accession>
<dbReference type="InterPro" id="IPR029787">
    <property type="entry name" value="Nucleotide_cyclase"/>
</dbReference>
<dbReference type="PANTHER" id="PTHR45138:SF9">
    <property type="entry name" value="DIGUANYLATE CYCLASE DGCM-RELATED"/>
    <property type="match status" value="1"/>
</dbReference>
<name>A0A1X4XWF7_9BACT</name>
<keyword evidence="5" id="KW-1185">Reference proteome</keyword>
<dbReference type="FunFam" id="3.30.70.270:FF:000001">
    <property type="entry name" value="Diguanylate cyclase domain protein"/>
    <property type="match status" value="1"/>
</dbReference>
<dbReference type="AlphaFoldDB" id="A0A1X4XWF7"/>
<dbReference type="GO" id="GO:0052621">
    <property type="term" value="F:diguanylate cyclase activity"/>
    <property type="evidence" value="ECO:0007669"/>
    <property type="project" value="UniProtKB-EC"/>
</dbReference>
<evidence type="ECO:0000313" key="5">
    <source>
        <dbReference type="Proteomes" id="UP000194141"/>
    </source>
</evidence>
<dbReference type="Gene3D" id="3.30.70.270">
    <property type="match status" value="1"/>
</dbReference>
<feature type="domain" description="GGDEF" evidence="3">
    <location>
        <begin position="72"/>
        <end position="196"/>
    </location>
</feature>
<dbReference type="RefSeq" id="WP_086034103.1">
    <property type="nucleotide sequence ID" value="NZ_MDSU01000018.1"/>
</dbReference>
<dbReference type="Pfam" id="PF00990">
    <property type="entry name" value="GGDEF"/>
    <property type="match status" value="1"/>
</dbReference>
<evidence type="ECO:0000256" key="1">
    <source>
        <dbReference type="ARBA" id="ARBA00012528"/>
    </source>
</evidence>
<dbReference type="InterPro" id="IPR050469">
    <property type="entry name" value="Diguanylate_Cyclase"/>
</dbReference>
<proteinExistence type="predicted"/>
<evidence type="ECO:0000313" key="4">
    <source>
        <dbReference type="EMBL" id="OSS41870.1"/>
    </source>
</evidence>